<dbReference type="InterPro" id="IPR021309">
    <property type="entry name" value="YgaP-like_TM"/>
</dbReference>
<evidence type="ECO:0000259" key="2">
    <source>
        <dbReference type="Pfam" id="PF11127"/>
    </source>
</evidence>
<proteinExistence type="predicted"/>
<keyword evidence="1" id="KW-1133">Transmembrane helix</keyword>
<feature type="transmembrane region" description="Helical" evidence="1">
    <location>
        <begin position="12"/>
        <end position="30"/>
    </location>
</feature>
<evidence type="ECO:0000313" key="3">
    <source>
        <dbReference type="EMBL" id="MBB4051226.1"/>
    </source>
</evidence>
<name>A0A7W6IKC6_9HYPH</name>
<protein>
    <submittedName>
        <fullName evidence="3">Putative membrane protein</fullName>
    </submittedName>
</protein>
<organism evidence="3 4">
    <name type="scientific">Devosia subaequoris</name>
    <dbReference type="NCBI Taxonomy" id="395930"/>
    <lineage>
        <taxon>Bacteria</taxon>
        <taxon>Pseudomonadati</taxon>
        <taxon>Pseudomonadota</taxon>
        <taxon>Alphaproteobacteria</taxon>
        <taxon>Hyphomicrobiales</taxon>
        <taxon>Devosiaceae</taxon>
        <taxon>Devosia</taxon>
    </lineage>
</organism>
<keyword evidence="4" id="KW-1185">Reference proteome</keyword>
<reference evidence="3 4" key="1">
    <citation type="submission" date="2020-08" db="EMBL/GenBank/DDBJ databases">
        <title>Genomic Encyclopedia of Type Strains, Phase IV (KMG-IV): sequencing the most valuable type-strain genomes for metagenomic binning, comparative biology and taxonomic classification.</title>
        <authorList>
            <person name="Goeker M."/>
        </authorList>
    </citation>
    <scope>NUCLEOTIDE SEQUENCE [LARGE SCALE GENOMIC DNA]</scope>
    <source>
        <strain evidence="3 4">DSM 23447</strain>
    </source>
</reference>
<feature type="transmembrane region" description="Helical" evidence="1">
    <location>
        <begin position="36"/>
        <end position="60"/>
    </location>
</feature>
<keyword evidence="1" id="KW-0812">Transmembrane</keyword>
<accession>A0A7W6IKC6</accession>
<comment type="caution">
    <text evidence="3">The sequence shown here is derived from an EMBL/GenBank/DDBJ whole genome shotgun (WGS) entry which is preliminary data.</text>
</comment>
<dbReference type="Pfam" id="PF11127">
    <property type="entry name" value="YgaP-like_TM"/>
    <property type="match status" value="1"/>
</dbReference>
<dbReference type="AlphaFoldDB" id="A0A7W6IKC6"/>
<sequence length="74" mass="7841">MRIHLGSADQIARIILSLLLVVLALVSALLLAASPILLWGAVIPGAVLIAAAMVRFYPLYAPFGLSTRKVSIDD</sequence>
<dbReference type="Proteomes" id="UP000547011">
    <property type="component" value="Unassembled WGS sequence"/>
</dbReference>
<keyword evidence="1" id="KW-0472">Membrane</keyword>
<feature type="domain" description="Inner membrane protein YgaP-like transmembrane" evidence="2">
    <location>
        <begin position="5"/>
        <end position="69"/>
    </location>
</feature>
<dbReference type="RefSeq" id="WP_183309939.1">
    <property type="nucleotide sequence ID" value="NZ_JACIEW010000001.1"/>
</dbReference>
<evidence type="ECO:0000313" key="4">
    <source>
        <dbReference type="Proteomes" id="UP000547011"/>
    </source>
</evidence>
<dbReference type="EMBL" id="JACIEW010000001">
    <property type="protein sequence ID" value="MBB4051226.1"/>
    <property type="molecule type" value="Genomic_DNA"/>
</dbReference>
<evidence type="ECO:0000256" key="1">
    <source>
        <dbReference type="SAM" id="Phobius"/>
    </source>
</evidence>
<gene>
    <name evidence="3" type="ORF">GGR20_000844</name>
</gene>